<dbReference type="OrthoDB" id="5576609at2759"/>
<keyword evidence="1" id="KW-0472">Membrane</keyword>
<reference evidence="2" key="1">
    <citation type="submission" date="2022-07" db="EMBL/GenBank/DDBJ databases">
        <title>Phylogenomic reconstructions and comparative analyses of Kickxellomycotina fungi.</title>
        <authorList>
            <person name="Reynolds N.K."/>
            <person name="Stajich J.E."/>
            <person name="Barry K."/>
            <person name="Grigoriev I.V."/>
            <person name="Crous P."/>
            <person name="Smith M.E."/>
        </authorList>
    </citation>
    <scope>NUCLEOTIDE SEQUENCE</scope>
    <source>
        <strain evidence="2">NRRL 1566</strain>
    </source>
</reference>
<protein>
    <submittedName>
        <fullName evidence="2">Uncharacterized protein</fullName>
    </submittedName>
</protein>
<name>A0A9W8I1L1_9FUNG</name>
<dbReference type="AlphaFoldDB" id="A0A9W8I1L1"/>
<keyword evidence="3" id="KW-1185">Reference proteome</keyword>
<dbReference type="Proteomes" id="UP001139887">
    <property type="component" value="Unassembled WGS sequence"/>
</dbReference>
<feature type="transmembrane region" description="Helical" evidence="1">
    <location>
        <begin position="87"/>
        <end position="110"/>
    </location>
</feature>
<gene>
    <name evidence="2" type="ORF">IWW36_005350</name>
</gene>
<dbReference type="EMBL" id="JANBUW010001223">
    <property type="protein sequence ID" value="KAJ2844001.1"/>
    <property type="molecule type" value="Genomic_DNA"/>
</dbReference>
<evidence type="ECO:0000313" key="3">
    <source>
        <dbReference type="Proteomes" id="UP001139887"/>
    </source>
</evidence>
<keyword evidence="1" id="KW-0812">Transmembrane</keyword>
<proteinExistence type="predicted"/>
<evidence type="ECO:0000256" key="1">
    <source>
        <dbReference type="SAM" id="Phobius"/>
    </source>
</evidence>
<organism evidence="2 3">
    <name type="scientific">Coemansia brasiliensis</name>
    <dbReference type="NCBI Taxonomy" id="2650707"/>
    <lineage>
        <taxon>Eukaryota</taxon>
        <taxon>Fungi</taxon>
        <taxon>Fungi incertae sedis</taxon>
        <taxon>Zoopagomycota</taxon>
        <taxon>Kickxellomycotina</taxon>
        <taxon>Kickxellomycetes</taxon>
        <taxon>Kickxellales</taxon>
        <taxon>Kickxellaceae</taxon>
        <taxon>Coemansia</taxon>
    </lineage>
</organism>
<comment type="caution">
    <text evidence="2">The sequence shown here is derived from an EMBL/GenBank/DDBJ whole genome shotgun (WGS) entry which is preliminary data.</text>
</comment>
<evidence type="ECO:0000313" key="2">
    <source>
        <dbReference type="EMBL" id="KAJ2844001.1"/>
    </source>
</evidence>
<keyword evidence="1" id="KW-1133">Transmembrane helix</keyword>
<sequence length="160" mass="18432">FIGMISISCIAVHIVRTRRKTRQVLQESNGVYGSSQDLRQPGRGNLLHRTIINIIWFPIVPILSLWFNVVLISVFYYKKRTYAWLDYINVVLLGLQSILLAVALVVNPITRTAMSEYWRKRRQQKNTLLETTETRTIGSFGLPPVHSRSMIAENEIGYDP</sequence>
<accession>A0A9W8I1L1</accession>
<feature type="non-terminal residue" evidence="2">
    <location>
        <position position="1"/>
    </location>
</feature>
<feature type="transmembrane region" description="Helical" evidence="1">
    <location>
        <begin position="51"/>
        <end position="75"/>
    </location>
</feature>